<accession>A0A3N1D1F5</accession>
<organism evidence="2 3">
    <name type="scientific">Actinocorallia herbida</name>
    <dbReference type="NCBI Taxonomy" id="58109"/>
    <lineage>
        <taxon>Bacteria</taxon>
        <taxon>Bacillati</taxon>
        <taxon>Actinomycetota</taxon>
        <taxon>Actinomycetes</taxon>
        <taxon>Streptosporangiales</taxon>
        <taxon>Thermomonosporaceae</taxon>
        <taxon>Actinocorallia</taxon>
    </lineage>
</organism>
<evidence type="ECO:0008006" key="4">
    <source>
        <dbReference type="Google" id="ProtNLM"/>
    </source>
</evidence>
<protein>
    <recommendedName>
        <fullName evidence="4">Neocarzinostatin family protein</fullName>
    </recommendedName>
</protein>
<dbReference type="EMBL" id="RJKE01000001">
    <property type="protein sequence ID" value="ROO87367.1"/>
    <property type="molecule type" value="Genomic_DNA"/>
</dbReference>
<evidence type="ECO:0000313" key="3">
    <source>
        <dbReference type="Proteomes" id="UP000272400"/>
    </source>
</evidence>
<sequence>MRTRLVIALASVSAAMLTAPPASASGHLLTGIAYVDQYTPPGPADRKEVSVDCPGTKVVVGSGFTIYNGNLRVVAESVEVTEHGVTVTAHEDETLSAPDWGLRARATCANRPPGHQILTVPSPTGGGPSIPGVAACPDGKVVTGAGFILPATGGELTLTRLIPSSKTVSALVHEDDTGLAPNWFFRVTAICSYPLQGLRVVTDDRDHDVDYQDEIVECPQPGFALNPSGYFDGGGGDVRFSNFNAVSLPGANFGSPTDFHLAAIGGSVDSDGARLPFEMTGMVTCADATL</sequence>
<keyword evidence="1" id="KW-0732">Signal</keyword>
<dbReference type="OrthoDB" id="3544312at2"/>
<evidence type="ECO:0000256" key="1">
    <source>
        <dbReference type="SAM" id="SignalP"/>
    </source>
</evidence>
<name>A0A3N1D1F5_9ACTN</name>
<proteinExistence type="predicted"/>
<dbReference type="RefSeq" id="WP_148086079.1">
    <property type="nucleotide sequence ID" value="NZ_RJKE01000001.1"/>
</dbReference>
<reference evidence="2 3" key="1">
    <citation type="submission" date="2018-11" db="EMBL/GenBank/DDBJ databases">
        <title>Sequencing the genomes of 1000 actinobacteria strains.</title>
        <authorList>
            <person name="Klenk H.-P."/>
        </authorList>
    </citation>
    <scope>NUCLEOTIDE SEQUENCE [LARGE SCALE GENOMIC DNA]</scope>
    <source>
        <strain evidence="2 3">DSM 44254</strain>
    </source>
</reference>
<dbReference type="Proteomes" id="UP000272400">
    <property type="component" value="Unassembled WGS sequence"/>
</dbReference>
<feature type="signal peptide" evidence="1">
    <location>
        <begin position="1"/>
        <end position="24"/>
    </location>
</feature>
<feature type="chain" id="PRO_5018321730" description="Neocarzinostatin family protein" evidence="1">
    <location>
        <begin position="25"/>
        <end position="290"/>
    </location>
</feature>
<keyword evidence="3" id="KW-1185">Reference proteome</keyword>
<gene>
    <name evidence="2" type="ORF">EDD29_4969</name>
</gene>
<dbReference type="AlphaFoldDB" id="A0A3N1D1F5"/>
<evidence type="ECO:0000313" key="2">
    <source>
        <dbReference type="EMBL" id="ROO87367.1"/>
    </source>
</evidence>
<comment type="caution">
    <text evidence="2">The sequence shown here is derived from an EMBL/GenBank/DDBJ whole genome shotgun (WGS) entry which is preliminary data.</text>
</comment>